<evidence type="ECO:0000256" key="1">
    <source>
        <dbReference type="SAM" id="Phobius"/>
    </source>
</evidence>
<accession>A0A0S6UDK1</accession>
<organism evidence="2">
    <name type="scientific">Moorella thermoacetica Y72</name>
    <dbReference type="NCBI Taxonomy" id="1325331"/>
    <lineage>
        <taxon>Bacteria</taxon>
        <taxon>Bacillati</taxon>
        <taxon>Bacillota</taxon>
        <taxon>Clostridia</taxon>
        <taxon>Neomoorellales</taxon>
        <taxon>Neomoorellaceae</taxon>
        <taxon>Neomoorella</taxon>
    </lineage>
</organism>
<gene>
    <name evidence="2" type="ORF">MTY_0948</name>
</gene>
<reference evidence="2" key="1">
    <citation type="journal article" date="2014" name="Gene">
        <title>Genome-guided analysis of transformation efficiency and carbon dioxide assimilation by Moorella thermoacetica Y72.</title>
        <authorList>
            <person name="Tsukahara K."/>
            <person name="Kita A."/>
            <person name="Nakashimada Y."/>
            <person name="Hoshino T."/>
            <person name="Murakami K."/>
        </authorList>
    </citation>
    <scope>NUCLEOTIDE SEQUENCE [LARGE SCALE GENOMIC DNA]</scope>
    <source>
        <strain evidence="2">Y72</strain>
    </source>
</reference>
<dbReference type="AlphaFoldDB" id="A0A0S6UDK1"/>
<feature type="transmembrane region" description="Helical" evidence="1">
    <location>
        <begin position="98"/>
        <end position="118"/>
    </location>
</feature>
<keyword evidence="1" id="KW-0812">Transmembrane</keyword>
<evidence type="ECO:0008006" key="3">
    <source>
        <dbReference type="Google" id="ProtNLM"/>
    </source>
</evidence>
<dbReference type="EMBL" id="DF238840">
    <property type="protein sequence ID" value="GAF25612.1"/>
    <property type="molecule type" value="Genomic_DNA"/>
</dbReference>
<name>A0A0S6UDK1_NEOTH</name>
<protein>
    <recommendedName>
        <fullName evidence="3">ATP synthase I chain</fullName>
    </recommendedName>
</protein>
<feature type="transmembrane region" description="Helical" evidence="1">
    <location>
        <begin position="74"/>
        <end position="92"/>
    </location>
</feature>
<evidence type="ECO:0000313" key="2">
    <source>
        <dbReference type="EMBL" id="GAF25612.1"/>
    </source>
</evidence>
<dbReference type="RefSeq" id="WP_081214210.1">
    <property type="nucleotide sequence ID" value="NZ_DF238840.1"/>
</dbReference>
<proteinExistence type="predicted"/>
<dbReference type="Proteomes" id="UP000063718">
    <property type="component" value="Unassembled WGS sequence"/>
</dbReference>
<keyword evidence="1" id="KW-0472">Membrane</keyword>
<sequence>MLRIKVSPIERWMLALAAVGVMSGGAAGYYLFVAGLVVGLVASLLLLRWQLAAARNEDNLHPIDAHNRLMFRSLIRTGVALTLLTLAVLKGIELLFGVLAGLFLQVAAYMGQAALIILRKEGKKVGTSGSGRDHDPCPPG</sequence>
<keyword evidence="1" id="KW-1133">Transmembrane helix</keyword>
<feature type="transmembrane region" description="Helical" evidence="1">
    <location>
        <begin position="36"/>
        <end position="54"/>
    </location>
</feature>